<dbReference type="Proteomes" id="UP001631969">
    <property type="component" value="Unassembled WGS sequence"/>
</dbReference>
<comment type="caution">
    <text evidence="1">The sequence shown here is derived from an EMBL/GenBank/DDBJ whole genome shotgun (WGS) entry which is preliminary data.</text>
</comment>
<sequence>MNKLTKRISVVVLAAAMLGGSAALAFSDIAQDPAQTKIESLRKDGVLSGMDGDRFAPKEVLTYDQGIRLLVKGLDLSLAHISFFKAPKASDYYTQVPDDAWYAEDFIIAQYNKLEVPQNVDPSSQLTREQFAVLLHKALQQKGDYAVIELYNILADENAVDPAASGSIQTLLNMKITKLDDKSQFRPKAGITRSEAADWLYEARAFVAKHTDHTSSPEPTPAATPAGTPASVPGATPVPGATSAPAVDTPVVWSEASVALEKAADGVNKATVTIQVPHPGYGAVITSIDFTGDKEAVIRYKLTPPNPDMMYPMVISKVELATYLASDFTAVTAQHAD</sequence>
<proteinExistence type="predicted"/>
<accession>A0ACC7P1U7</accession>
<evidence type="ECO:0000313" key="1">
    <source>
        <dbReference type="EMBL" id="MFM9328272.1"/>
    </source>
</evidence>
<protein>
    <submittedName>
        <fullName evidence="1">S-layer homology domain-containing protein</fullName>
    </submittedName>
</protein>
<dbReference type="EMBL" id="JBJURJ010000004">
    <property type="protein sequence ID" value="MFM9328272.1"/>
    <property type="molecule type" value="Genomic_DNA"/>
</dbReference>
<gene>
    <name evidence="1" type="ORF">ACI1P1_08240</name>
</gene>
<keyword evidence="2" id="KW-1185">Reference proteome</keyword>
<evidence type="ECO:0000313" key="2">
    <source>
        <dbReference type="Proteomes" id="UP001631969"/>
    </source>
</evidence>
<organism evidence="1 2">
    <name type="scientific">Paenibacillus mesotrionivorans</name>
    <dbReference type="NCBI Taxonomy" id="3160968"/>
    <lineage>
        <taxon>Bacteria</taxon>
        <taxon>Bacillati</taxon>
        <taxon>Bacillota</taxon>
        <taxon>Bacilli</taxon>
        <taxon>Bacillales</taxon>
        <taxon>Paenibacillaceae</taxon>
        <taxon>Paenibacillus</taxon>
    </lineage>
</organism>
<reference evidence="1" key="1">
    <citation type="submission" date="2024-12" db="EMBL/GenBank/DDBJ databases">
        <authorList>
            <person name="Wu N."/>
        </authorList>
    </citation>
    <scope>NUCLEOTIDE SEQUENCE</scope>
    <source>
        <strain evidence="1">P15</strain>
    </source>
</reference>
<name>A0ACC7P1U7_9BACL</name>